<sequence length="350" mass="36240">MAEPADRRIPDLFGIELPIIQAPMAGATTPAMVVAASEAGGLGSLPGAQYAPDSFRAAVAEVRAGTRRPFNLNFFAHDTPPEDPGRQAAWRARLEPYYAEAGLGPDTPPSGAGRAPFDEAFCAVLEESPPAVASFHFGLPAPALLARVRAAGCKVVGCATTVAEAVWLERQGVDAIIAQGFEAGGHRGNFLTHDMATQVGTMALVPQVVDAVRVPVIAAGGIADARGVRAALALGASAVQVGTAYLLTPEARIPALHRAALERATDDGTALTNLFTGRPARGILNRLMREAGPLSDIAPPFPTAGAALAPIRARAEAEERDDFTNLWAGQAAALARPMTAGELTRRLAGV</sequence>
<keyword evidence="8 12" id="KW-0503">Monooxygenase</keyword>
<dbReference type="EMBL" id="JAGIZA010000016">
    <property type="protein sequence ID" value="MBP0495302.1"/>
    <property type="molecule type" value="Genomic_DNA"/>
</dbReference>
<dbReference type="CDD" id="cd04730">
    <property type="entry name" value="NPD_like"/>
    <property type="match status" value="1"/>
</dbReference>
<proteinExistence type="inferred from homology"/>
<dbReference type="Proteomes" id="UP000677537">
    <property type="component" value="Unassembled WGS sequence"/>
</dbReference>
<dbReference type="GO" id="GO:0018580">
    <property type="term" value="F:nitronate monooxygenase activity"/>
    <property type="evidence" value="ECO:0007669"/>
    <property type="project" value="InterPro"/>
</dbReference>
<dbReference type="GO" id="GO:0009636">
    <property type="term" value="P:response to toxic substance"/>
    <property type="evidence" value="ECO:0007669"/>
    <property type="project" value="UniProtKB-KW"/>
</dbReference>
<evidence type="ECO:0000256" key="6">
    <source>
        <dbReference type="ARBA" id="ARBA00022741"/>
    </source>
</evidence>
<dbReference type="GO" id="GO:0000166">
    <property type="term" value="F:nucleotide binding"/>
    <property type="evidence" value="ECO:0007669"/>
    <property type="project" value="UniProtKB-KW"/>
</dbReference>
<name>A0A940N1Z8_9PROT</name>
<dbReference type="RefSeq" id="WP_209376098.1">
    <property type="nucleotide sequence ID" value="NZ_JAGIZA010000016.1"/>
</dbReference>
<evidence type="ECO:0000313" key="12">
    <source>
        <dbReference type="EMBL" id="MBP0495302.1"/>
    </source>
</evidence>
<evidence type="ECO:0000256" key="5">
    <source>
        <dbReference type="ARBA" id="ARBA00022643"/>
    </source>
</evidence>
<evidence type="ECO:0000256" key="2">
    <source>
        <dbReference type="ARBA" id="ARBA00009881"/>
    </source>
</evidence>
<keyword evidence="5" id="KW-0288">FMN</keyword>
<comment type="similarity">
    <text evidence="2">Belongs to the nitronate monooxygenase family. NMO class I subfamily.</text>
</comment>
<evidence type="ECO:0000256" key="10">
    <source>
        <dbReference type="ARBA" id="ARBA00049401"/>
    </source>
</evidence>
<dbReference type="SUPFAM" id="SSF51412">
    <property type="entry name" value="Inosine monophosphate dehydrogenase (IMPDH)"/>
    <property type="match status" value="1"/>
</dbReference>
<keyword evidence="4" id="KW-0285">Flavoprotein</keyword>
<evidence type="ECO:0000256" key="3">
    <source>
        <dbReference type="ARBA" id="ARBA00022575"/>
    </source>
</evidence>
<accession>A0A940N1Z8</accession>
<keyword evidence="13" id="KW-1185">Reference proteome</keyword>
<evidence type="ECO:0000256" key="4">
    <source>
        <dbReference type="ARBA" id="ARBA00022630"/>
    </source>
</evidence>
<dbReference type="PANTHER" id="PTHR42747:SF3">
    <property type="entry name" value="NITRONATE MONOOXYGENASE-RELATED"/>
    <property type="match status" value="1"/>
</dbReference>
<dbReference type="InterPro" id="IPR013785">
    <property type="entry name" value="Aldolase_TIM"/>
</dbReference>
<evidence type="ECO:0000256" key="8">
    <source>
        <dbReference type="ARBA" id="ARBA00023033"/>
    </source>
</evidence>
<evidence type="ECO:0000256" key="1">
    <source>
        <dbReference type="ARBA" id="ARBA00001917"/>
    </source>
</evidence>
<evidence type="ECO:0000256" key="11">
    <source>
        <dbReference type="ARBA" id="ARBA00067136"/>
    </source>
</evidence>
<dbReference type="InterPro" id="IPR004136">
    <property type="entry name" value="NMO"/>
</dbReference>
<dbReference type="AlphaFoldDB" id="A0A940N1Z8"/>
<evidence type="ECO:0000256" key="9">
    <source>
        <dbReference type="ARBA" id="ARBA00031155"/>
    </source>
</evidence>
<dbReference type="PANTHER" id="PTHR42747">
    <property type="entry name" value="NITRONATE MONOOXYGENASE-RELATED"/>
    <property type="match status" value="1"/>
</dbReference>
<organism evidence="12 13">
    <name type="scientific">Roseomonas indoligenes</name>
    <dbReference type="NCBI Taxonomy" id="2820811"/>
    <lineage>
        <taxon>Bacteria</taxon>
        <taxon>Pseudomonadati</taxon>
        <taxon>Pseudomonadota</taxon>
        <taxon>Alphaproteobacteria</taxon>
        <taxon>Acetobacterales</taxon>
        <taxon>Roseomonadaceae</taxon>
        <taxon>Roseomonas</taxon>
    </lineage>
</organism>
<dbReference type="Gene3D" id="3.20.20.70">
    <property type="entry name" value="Aldolase class I"/>
    <property type="match status" value="1"/>
</dbReference>
<comment type="catalytic activity">
    <reaction evidence="10">
        <text>3 propionate 3-nitronate + 3 O2 + H2O = 3 3-oxopropanoate + 2 nitrate + nitrite + H2O2 + 3 H(+)</text>
        <dbReference type="Rhea" id="RHEA:57332"/>
        <dbReference type="ChEBI" id="CHEBI:15377"/>
        <dbReference type="ChEBI" id="CHEBI:15378"/>
        <dbReference type="ChEBI" id="CHEBI:15379"/>
        <dbReference type="ChEBI" id="CHEBI:16240"/>
        <dbReference type="ChEBI" id="CHEBI:16301"/>
        <dbReference type="ChEBI" id="CHEBI:17632"/>
        <dbReference type="ChEBI" id="CHEBI:33190"/>
        <dbReference type="ChEBI" id="CHEBI:136067"/>
    </reaction>
</comment>
<keyword evidence="6" id="KW-0547">Nucleotide-binding</keyword>
<keyword evidence="7" id="KW-0560">Oxidoreductase</keyword>
<dbReference type="FunFam" id="3.20.20.70:FF:000154">
    <property type="entry name" value="Probable nitronate monooxygenase"/>
    <property type="match status" value="1"/>
</dbReference>
<comment type="cofactor">
    <cofactor evidence="1">
        <name>FMN</name>
        <dbReference type="ChEBI" id="CHEBI:58210"/>
    </cofactor>
</comment>
<gene>
    <name evidence="12" type="ORF">J5Y10_21130</name>
</gene>
<protein>
    <recommendedName>
        <fullName evidence="11">Nitronate monooxygenase</fullName>
    </recommendedName>
    <alternativeName>
        <fullName evidence="9">Propionate 3-nitronate monooxygenase</fullName>
    </alternativeName>
</protein>
<keyword evidence="3" id="KW-0216">Detoxification</keyword>
<comment type="caution">
    <text evidence="12">The sequence shown here is derived from an EMBL/GenBank/DDBJ whole genome shotgun (WGS) entry which is preliminary data.</text>
</comment>
<evidence type="ECO:0000313" key="13">
    <source>
        <dbReference type="Proteomes" id="UP000677537"/>
    </source>
</evidence>
<reference evidence="12" key="1">
    <citation type="submission" date="2021-03" db="EMBL/GenBank/DDBJ databases">
        <authorList>
            <person name="So Y."/>
        </authorList>
    </citation>
    <scope>NUCLEOTIDE SEQUENCE</scope>
    <source>
        <strain evidence="12">SG15</strain>
    </source>
</reference>
<evidence type="ECO:0000256" key="7">
    <source>
        <dbReference type="ARBA" id="ARBA00023002"/>
    </source>
</evidence>
<dbReference type="Pfam" id="PF03060">
    <property type="entry name" value="NMO"/>
    <property type="match status" value="1"/>
</dbReference>